<evidence type="ECO:0000256" key="1">
    <source>
        <dbReference type="ARBA" id="ARBA00000085"/>
    </source>
</evidence>
<dbReference type="InterPro" id="IPR003594">
    <property type="entry name" value="HATPase_dom"/>
</dbReference>
<evidence type="ECO:0000256" key="3">
    <source>
        <dbReference type="ARBA" id="ARBA00022553"/>
    </source>
</evidence>
<evidence type="ECO:0000259" key="9">
    <source>
        <dbReference type="Pfam" id="PF02518"/>
    </source>
</evidence>
<evidence type="ECO:0000256" key="7">
    <source>
        <dbReference type="ARBA" id="ARBA00022840"/>
    </source>
</evidence>
<dbReference type="Gene3D" id="3.30.565.10">
    <property type="entry name" value="Histidine kinase-like ATPase, C-terminal domain"/>
    <property type="match status" value="1"/>
</dbReference>
<dbReference type="InterPro" id="IPR050482">
    <property type="entry name" value="Sensor_HK_TwoCompSys"/>
</dbReference>
<dbReference type="Pfam" id="PF02518">
    <property type="entry name" value="HATPase_c"/>
    <property type="match status" value="1"/>
</dbReference>
<accession>A0A7H0H5M1</accession>
<dbReference type="CDD" id="cd16917">
    <property type="entry name" value="HATPase_UhpB-NarQ-NarX-like"/>
    <property type="match status" value="1"/>
</dbReference>
<keyword evidence="6 11" id="KW-0418">Kinase</keyword>
<comment type="catalytic activity">
    <reaction evidence="1">
        <text>ATP + protein L-histidine = ADP + protein N-phospho-L-histidine.</text>
        <dbReference type="EC" id="2.7.13.3"/>
    </reaction>
</comment>
<dbReference type="Proteomes" id="UP000516117">
    <property type="component" value="Chromosome"/>
</dbReference>
<dbReference type="PANTHER" id="PTHR24421:SF10">
    <property type="entry name" value="NITRATE_NITRITE SENSOR PROTEIN NARQ"/>
    <property type="match status" value="1"/>
</dbReference>
<organism evidence="11 12">
    <name type="scientific">Tessaracoccus defluvii</name>
    <dbReference type="NCBI Taxonomy" id="1285901"/>
    <lineage>
        <taxon>Bacteria</taxon>
        <taxon>Bacillati</taxon>
        <taxon>Actinomycetota</taxon>
        <taxon>Actinomycetes</taxon>
        <taxon>Propionibacteriales</taxon>
        <taxon>Propionibacteriaceae</taxon>
        <taxon>Tessaracoccus</taxon>
    </lineage>
</organism>
<evidence type="ECO:0000256" key="4">
    <source>
        <dbReference type="ARBA" id="ARBA00022679"/>
    </source>
</evidence>
<sequence>MRWRRRAEEQSHEDAAAGQIAELVASRRIIVDAYEVERRRLERDLHDGTQQYLVAAAMKLGEAALSPSVEADPALAALLDDARATLMRGLEALRTTVRGIHPSILSERGLAAALDDVAAAAAGEVRIVVPNPLPDLPEGVLASGYFFAAEAIANAAKYAPGAPVTVLLTADEALRISVVDSGAGGARIIPGHGLAGLRERLAAFGGTIDISSPEGGPTQVVAALPLLLRRGEPGVQL</sequence>
<keyword evidence="7" id="KW-0067">ATP-binding</keyword>
<feature type="domain" description="Histidine kinase/HSP90-like ATPase" evidence="9">
    <location>
        <begin position="149"/>
        <end position="226"/>
    </location>
</feature>
<keyword evidence="4" id="KW-0808">Transferase</keyword>
<dbReference type="SUPFAM" id="SSF55874">
    <property type="entry name" value="ATPase domain of HSP90 chaperone/DNA topoisomerase II/histidine kinase"/>
    <property type="match status" value="1"/>
</dbReference>
<dbReference type="GO" id="GO:0046983">
    <property type="term" value="F:protein dimerization activity"/>
    <property type="evidence" value="ECO:0007669"/>
    <property type="project" value="InterPro"/>
</dbReference>
<evidence type="ECO:0000259" key="10">
    <source>
        <dbReference type="Pfam" id="PF07730"/>
    </source>
</evidence>
<dbReference type="InterPro" id="IPR011712">
    <property type="entry name" value="Sig_transdc_His_kin_sub3_dim/P"/>
</dbReference>
<proteinExistence type="predicted"/>
<gene>
    <name evidence="11" type="ORF">H9L22_17250</name>
</gene>
<keyword evidence="12" id="KW-1185">Reference proteome</keyword>
<dbReference type="Pfam" id="PF07730">
    <property type="entry name" value="HisKA_3"/>
    <property type="match status" value="1"/>
</dbReference>
<keyword evidence="3" id="KW-0597">Phosphoprotein</keyword>
<reference evidence="11 12" key="1">
    <citation type="submission" date="2020-08" db="EMBL/GenBank/DDBJ databases">
        <title>Genome sequence of Tessaracoccus defluvii JCM 17540T.</title>
        <authorList>
            <person name="Hyun D.-W."/>
            <person name="Bae J.-W."/>
        </authorList>
    </citation>
    <scope>NUCLEOTIDE SEQUENCE [LARGE SCALE GENOMIC DNA]</scope>
    <source>
        <strain evidence="11 12">JCM 17540</strain>
    </source>
</reference>
<name>A0A7H0H5M1_9ACTN</name>
<evidence type="ECO:0000313" key="11">
    <source>
        <dbReference type="EMBL" id="QNP55837.1"/>
    </source>
</evidence>
<evidence type="ECO:0000256" key="5">
    <source>
        <dbReference type="ARBA" id="ARBA00022741"/>
    </source>
</evidence>
<dbReference type="KEGG" id="tdf:H9L22_17250"/>
<protein>
    <recommendedName>
        <fullName evidence="2">histidine kinase</fullName>
        <ecNumber evidence="2">2.7.13.3</ecNumber>
    </recommendedName>
</protein>
<dbReference type="GO" id="GO:0000155">
    <property type="term" value="F:phosphorelay sensor kinase activity"/>
    <property type="evidence" value="ECO:0007669"/>
    <property type="project" value="InterPro"/>
</dbReference>
<evidence type="ECO:0000256" key="8">
    <source>
        <dbReference type="ARBA" id="ARBA00023012"/>
    </source>
</evidence>
<keyword evidence="5" id="KW-0547">Nucleotide-binding</keyword>
<evidence type="ECO:0000256" key="6">
    <source>
        <dbReference type="ARBA" id="ARBA00022777"/>
    </source>
</evidence>
<dbReference type="Gene3D" id="1.20.5.1930">
    <property type="match status" value="1"/>
</dbReference>
<dbReference type="GO" id="GO:0016020">
    <property type="term" value="C:membrane"/>
    <property type="evidence" value="ECO:0007669"/>
    <property type="project" value="InterPro"/>
</dbReference>
<dbReference type="GO" id="GO:0005524">
    <property type="term" value="F:ATP binding"/>
    <property type="evidence" value="ECO:0007669"/>
    <property type="project" value="UniProtKB-KW"/>
</dbReference>
<feature type="domain" description="Signal transduction histidine kinase subgroup 3 dimerisation and phosphoacceptor" evidence="10">
    <location>
        <begin position="37"/>
        <end position="103"/>
    </location>
</feature>
<dbReference type="AlphaFoldDB" id="A0A7H0H5M1"/>
<dbReference type="EC" id="2.7.13.3" evidence="2"/>
<evidence type="ECO:0000256" key="2">
    <source>
        <dbReference type="ARBA" id="ARBA00012438"/>
    </source>
</evidence>
<evidence type="ECO:0000313" key="12">
    <source>
        <dbReference type="Proteomes" id="UP000516117"/>
    </source>
</evidence>
<dbReference type="RefSeq" id="WP_187720966.1">
    <property type="nucleotide sequence ID" value="NZ_BAABBL010000010.1"/>
</dbReference>
<dbReference type="EMBL" id="CP060789">
    <property type="protein sequence ID" value="QNP55837.1"/>
    <property type="molecule type" value="Genomic_DNA"/>
</dbReference>
<dbReference type="PANTHER" id="PTHR24421">
    <property type="entry name" value="NITRATE/NITRITE SENSOR PROTEIN NARX-RELATED"/>
    <property type="match status" value="1"/>
</dbReference>
<dbReference type="InterPro" id="IPR036890">
    <property type="entry name" value="HATPase_C_sf"/>
</dbReference>
<keyword evidence="8" id="KW-0902">Two-component regulatory system</keyword>